<dbReference type="NCBIfam" id="NF005112">
    <property type="entry name" value="PRK06545.2-4"/>
    <property type="match status" value="1"/>
</dbReference>
<comment type="pathway">
    <text evidence="1">Amino-acid biosynthesis; L-tyrosine biosynthesis; (4-hydroxyphenyl)pyruvate from prephenate (NAD(+) route): step 1/1.</text>
</comment>
<protein>
    <recommendedName>
        <fullName evidence="4">Prephenate dehydrogenase</fullName>
        <ecNumber evidence="3">1.3.1.12</ecNumber>
    </recommendedName>
</protein>
<dbReference type="Gene3D" id="1.10.3660.10">
    <property type="entry name" value="6-phosphogluconate dehydrogenase C-terminal like domain"/>
    <property type="match status" value="1"/>
</dbReference>
<dbReference type="GO" id="GO:0006571">
    <property type="term" value="P:tyrosine biosynthetic process"/>
    <property type="evidence" value="ECO:0007669"/>
    <property type="project" value="UniProtKB-KW"/>
</dbReference>
<dbReference type="EMBL" id="CP097095">
    <property type="protein sequence ID" value="UQF78917.1"/>
    <property type="molecule type" value="Genomic_DNA"/>
</dbReference>
<dbReference type="PANTHER" id="PTHR21363:SF0">
    <property type="entry name" value="PREPHENATE DEHYDROGENASE [NADP(+)]"/>
    <property type="match status" value="1"/>
</dbReference>
<keyword evidence="7" id="KW-0520">NAD</keyword>
<keyword evidence="5" id="KW-0057">Aromatic amino acid biosynthesis</keyword>
<dbReference type="Gene3D" id="3.40.50.720">
    <property type="entry name" value="NAD(P)-binding Rossmann-like Domain"/>
    <property type="match status" value="1"/>
</dbReference>
<dbReference type="InterPro" id="IPR046826">
    <property type="entry name" value="PDH_N"/>
</dbReference>
<name>A0A9E7D4D0_9ACTO</name>
<evidence type="ECO:0000256" key="2">
    <source>
        <dbReference type="ARBA" id="ARBA00007964"/>
    </source>
</evidence>
<feature type="domain" description="ACT" evidence="11">
    <location>
        <begin position="351"/>
        <end position="419"/>
    </location>
</feature>
<dbReference type="SUPFAM" id="SSF48179">
    <property type="entry name" value="6-phosphogluconate dehydrogenase C-terminal domain-like"/>
    <property type="match status" value="1"/>
</dbReference>
<dbReference type="PROSITE" id="PS51671">
    <property type="entry name" value="ACT"/>
    <property type="match status" value="1"/>
</dbReference>
<dbReference type="EC" id="1.3.1.12" evidence="3"/>
<evidence type="ECO:0000259" key="10">
    <source>
        <dbReference type="PROSITE" id="PS51176"/>
    </source>
</evidence>
<dbReference type="InterPro" id="IPR050812">
    <property type="entry name" value="Preph/Arog_dehydrog"/>
</dbReference>
<dbReference type="InterPro" id="IPR046825">
    <property type="entry name" value="PDH_C"/>
</dbReference>
<evidence type="ECO:0000259" key="11">
    <source>
        <dbReference type="PROSITE" id="PS51671"/>
    </source>
</evidence>
<dbReference type="PROSITE" id="PS51176">
    <property type="entry name" value="PDH_ADH"/>
    <property type="match status" value="1"/>
</dbReference>
<dbReference type="SUPFAM" id="SSF51735">
    <property type="entry name" value="NAD(P)-binding Rossmann-fold domains"/>
    <property type="match status" value="1"/>
</dbReference>
<feature type="domain" description="Prephenate/arogenate dehydrogenase" evidence="10">
    <location>
        <begin position="64"/>
        <end position="345"/>
    </location>
</feature>
<dbReference type="GO" id="GO:0004665">
    <property type="term" value="F:prephenate dehydrogenase (NADP+) activity"/>
    <property type="evidence" value="ECO:0007669"/>
    <property type="project" value="InterPro"/>
</dbReference>
<evidence type="ECO:0000256" key="3">
    <source>
        <dbReference type="ARBA" id="ARBA00012068"/>
    </source>
</evidence>
<dbReference type="KEGG" id="agh:M3I41_04675"/>
<feature type="region of interest" description="Disordered" evidence="9">
    <location>
        <begin position="1"/>
        <end position="24"/>
    </location>
</feature>
<dbReference type="Pfam" id="PF20463">
    <property type="entry name" value="PDH_C"/>
    <property type="match status" value="1"/>
</dbReference>
<gene>
    <name evidence="12" type="ORF">M3I41_04675</name>
</gene>
<proteinExistence type="inferred from homology"/>
<dbReference type="InterPro" id="IPR003099">
    <property type="entry name" value="Prephen_DH"/>
</dbReference>
<evidence type="ECO:0000256" key="8">
    <source>
        <dbReference type="ARBA" id="ARBA00049260"/>
    </source>
</evidence>
<dbReference type="PANTHER" id="PTHR21363">
    <property type="entry name" value="PREPHENATE DEHYDROGENASE"/>
    <property type="match status" value="1"/>
</dbReference>
<sequence>MTKLQGEQNPTNDVFKMGEGNPPKPLDAVKNASSRPLAGGLDTVNDLAATSTNLIATPAPLVNSPVLIIGAGLLGASIGLALTRTGVQVWLEDSSPTGLELACDLGAGQPLSAQPAPAPALVVVATPPDVAGDVVVHALRNYPGAVVTDVASVKEPIAKCVLERVPNLAQRYVGSHPMAGRERSGAASARADLFDARPWVLVATPATSPNALSAVRQLAIDLGALPTQLGAAEHDRAVALISHTPQLVASALAARLEQAPEMALNLAGQGLRDTTRIAASDPRLWAAILNANRSSVSQVLRELRVDIDALIEALEQGRGSVGTVVDVMQRGNLGRDRIPGKHGGAPSRYAEVMVLIPDAPGQLARLFNDVGAAQVNIEDLVIEHSAGQRQGLATLLVAPAAAVGLRQALEQQGWKIVAN</sequence>
<dbReference type="Proteomes" id="UP000830236">
    <property type="component" value="Chromosome"/>
</dbReference>
<dbReference type="InterPro" id="IPR002912">
    <property type="entry name" value="ACT_dom"/>
</dbReference>
<keyword evidence="6 12" id="KW-0560">Oxidoreductase</keyword>
<evidence type="ECO:0000256" key="9">
    <source>
        <dbReference type="SAM" id="MobiDB-lite"/>
    </source>
</evidence>
<evidence type="ECO:0000313" key="13">
    <source>
        <dbReference type="Proteomes" id="UP000830236"/>
    </source>
</evidence>
<keyword evidence="5" id="KW-0028">Amino-acid biosynthesis</keyword>
<reference evidence="12" key="1">
    <citation type="submission" date="2022-05" db="EMBL/GenBank/DDBJ databases">
        <title>Using nanopore sequencing to obtain complete genomes from saliva samples.</title>
        <authorList>
            <person name="Baker J.L."/>
        </authorList>
    </citation>
    <scope>NUCLEOTIDE SEQUENCE</scope>
    <source>
        <strain evidence="12">JCVI-JB-Ag32</strain>
    </source>
</reference>
<organism evidence="12 13">
    <name type="scientific">Actinomyces graevenitzii</name>
    <dbReference type="NCBI Taxonomy" id="55565"/>
    <lineage>
        <taxon>Bacteria</taxon>
        <taxon>Bacillati</taxon>
        <taxon>Actinomycetota</taxon>
        <taxon>Actinomycetes</taxon>
        <taxon>Actinomycetales</taxon>
        <taxon>Actinomycetaceae</taxon>
        <taxon>Actinomyces</taxon>
    </lineage>
</organism>
<dbReference type="InterPro" id="IPR008927">
    <property type="entry name" value="6-PGluconate_DH-like_C_sf"/>
</dbReference>
<evidence type="ECO:0000256" key="7">
    <source>
        <dbReference type="ARBA" id="ARBA00023027"/>
    </source>
</evidence>
<accession>A0A9E7D4D0</accession>
<feature type="compositionally biased region" description="Polar residues" evidence="9">
    <location>
        <begin position="1"/>
        <end position="12"/>
    </location>
</feature>
<evidence type="ECO:0000256" key="4">
    <source>
        <dbReference type="ARBA" id="ARBA00016891"/>
    </source>
</evidence>
<comment type="catalytic activity">
    <reaction evidence="8">
        <text>prephenate + NAD(+) = 3-(4-hydroxyphenyl)pyruvate + CO2 + NADH</text>
        <dbReference type="Rhea" id="RHEA:13869"/>
        <dbReference type="ChEBI" id="CHEBI:16526"/>
        <dbReference type="ChEBI" id="CHEBI:29934"/>
        <dbReference type="ChEBI" id="CHEBI:36242"/>
        <dbReference type="ChEBI" id="CHEBI:57540"/>
        <dbReference type="ChEBI" id="CHEBI:57945"/>
        <dbReference type="EC" id="1.3.1.12"/>
    </reaction>
</comment>
<keyword evidence="5" id="KW-0827">Tyrosine biosynthesis</keyword>
<evidence type="ECO:0000256" key="5">
    <source>
        <dbReference type="ARBA" id="ARBA00022498"/>
    </source>
</evidence>
<comment type="similarity">
    <text evidence="2">Belongs to the prephenate/arogenate dehydrogenase family.</text>
</comment>
<evidence type="ECO:0000256" key="6">
    <source>
        <dbReference type="ARBA" id="ARBA00023002"/>
    </source>
</evidence>
<dbReference type="NCBIfam" id="NF005111">
    <property type="entry name" value="PRK06545.2-3"/>
    <property type="match status" value="1"/>
</dbReference>
<dbReference type="Pfam" id="PF02153">
    <property type="entry name" value="PDH_N"/>
    <property type="match status" value="1"/>
</dbReference>
<dbReference type="GO" id="GO:0070403">
    <property type="term" value="F:NAD+ binding"/>
    <property type="evidence" value="ECO:0007669"/>
    <property type="project" value="InterPro"/>
</dbReference>
<dbReference type="InterPro" id="IPR036291">
    <property type="entry name" value="NAD(P)-bd_dom_sf"/>
</dbReference>
<dbReference type="AlphaFoldDB" id="A0A9E7D4D0"/>
<evidence type="ECO:0000313" key="12">
    <source>
        <dbReference type="EMBL" id="UQF78917.1"/>
    </source>
</evidence>
<dbReference type="GO" id="GO:0008977">
    <property type="term" value="F:prephenate dehydrogenase (NAD+) activity"/>
    <property type="evidence" value="ECO:0007669"/>
    <property type="project" value="UniProtKB-EC"/>
</dbReference>
<evidence type="ECO:0000256" key="1">
    <source>
        <dbReference type="ARBA" id="ARBA00005067"/>
    </source>
</evidence>